<keyword evidence="1" id="KW-0472">Membrane</keyword>
<name>A0A7S8E6U2_9CHLR</name>
<dbReference type="Gene3D" id="3.90.550.10">
    <property type="entry name" value="Spore Coat Polysaccharide Biosynthesis Protein SpsA, Chain A"/>
    <property type="match status" value="1"/>
</dbReference>
<dbReference type="InterPro" id="IPR029044">
    <property type="entry name" value="Nucleotide-diphossugar_trans"/>
</dbReference>
<evidence type="ECO:0000313" key="3">
    <source>
        <dbReference type="EMBL" id="QPC81410.1"/>
    </source>
</evidence>
<keyword evidence="1" id="KW-0812">Transmembrane</keyword>
<dbReference type="RefSeq" id="WP_195169483.1">
    <property type="nucleotide sequence ID" value="NZ_CP062983.1"/>
</dbReference>
<dbReference type="PANTHER" id="PTHR43646">
    <property type="entry name" value="GLYCOSYLTRANSFERASE"/>
    <property type="match status" value="1"/>
</dbReference>
<accession>A0A7S8E6U2</accession>
<gene>
    <name evidence="3" type="ORF">G4Y79_17135</name>
</gene>
<dbReference type="InterPro" id="IPR001173">
    <property type="entry name" value="Glyco_trans_2-like"/>
</dbReference>
<sequence length="374" mass="41578">MIVLVGFTLFALLVITLTMIANVLIFPRLKTAHSDTMPHVSILIPARNESAIIAHTLNALLNQTYPHYDITILDDHSEDDTASIAEAIAHQDERLRVIIGQPLPTGWMGKSWACHQLAQQTTGDVLIFTDADVYWQPEALASLIAQMQTTQADLLSIWPTQTTLRWAERLAVPLIAMVILGYLPLVMVHRSPFAIFGAANGQCMAWQRSAYMRIGGHKAVANNVLEDVTHARLVKQAGLRLRMSDGNQFIGCRMYDGWPAVRDGFAKNILAGYGSAFALALATVFHVTVFLSPYIWLLWTQWRPYALLAIALGIGLRALSAAFTHQRVLDSLLMPVSVLLMTRIALQAFWWHFTGGPRWKGRLIQQSTQGAHHG</sequence>
<dbReference type="PANTHER" id="PTHR43646:SF3">
    <property type="entry name" value="SLR1566 PROTEIN"/>
    <property type="match status" value="1"/>
</dbReference>
<evidence type="ECO:0000313" key="4">
    <source>
        <dbReference type="Proteomes" id="UP000594468"/>
    </source>
</evidence>
<dbReference type="CDD" id="cd06423">
    <property type="entry name" value="CESA_like"/>
    <property type="match status" value="1"/>
</dbReference>
<keyword evidence="1" id="KW-1133">Transmembrane helix</keyword>
<dbReference type="Pfam" id="PF00535">
    <property type="entry name" value="Glycos_transf_2"/>
    <property type="match status" value="1"/>
</dbReference>
<proteinExistence type="predicted"/>
<dbReference type="Proteomes" id="UP000594468">
    <property type="component" value="Chromosome"/>
</dbReference>
<organism evidence="3 4">
    <name type="scientific">Phototrophicus methaneseepsis</name>
    <dbReference type="NCBI Taxonomy" id="2710758"/>
    <lineage>
        <taxon>Bacteria</taxon>
        <taxon>Bacillati</taxon>
        <taxon>Chloroflexota</taxon>
        <taxon>Candidatus Thermofontia</taxon>
        <taxon>Phototrophicales</taxon>
        <taxon>Phototrophicaceae</taxon>
        <taxon>Phototrophicus</taxon>
    </lineage>
</organism>
<feature type="transmembrane region" description="Helical" evidence="1">
    <location>
        <begin position="302"/>
        <end position="320"/>
    </location>
</feature>
<feature type="transmembrane region" description="Helical" evidence="1">
    <location>
        <begin position="170"/>
        <end position="188"/>
    </location>
</feature>
<evidence type="ECO:0000259" key="2">
    <source>
        <dbReference type="Pfam" id="PF00535"/>
    </source>
</evidence>
<dbReference type="KEGG" id="pmet:G4Y79_17135"/>
<dbReference type="EMBL" id="CP062983">
    <property type="protein sequence ID" value="QPC81410.1"/>
    <property type="molecule type" value="Genomic_DNA"/>
</dbReference>
<reference evidence="3 4" key="1">
    <citation type="submission" date="2020-02" db="EMBL/GenBank/DDBJ databases">
        <authorList>
            <person name="Zheng R.K."/>
            <person name="Sun C.M."/>
        </authorList>
    </citation>
    <scope>NUCLEOTIDE SEQUENCE [LARGE SCALE GENOMIC DNA]</scope>
    <source>
        <strain evidence="4">rifampicinis</strain>
    </source>
</reference>
<feature type="domain" description="Glycosyltransferase 2-like" evidence="2">
    <location>
        <begin position="41"/>
        <end position="155"/>
    </location>
</feature>
<keyword evidence="3" id="KW-0808">Transferase</keyword>
<feature type="transmembrane region" description="Helical" evidence="1">
    <location>
        <begin position="332"/>
        <end position="353"/>
    </location>
</feature>
<dbReference type="AlphaFoldDB" id="A0A7S8E6U2"/>
<evidence type="ECO:0000256" key="1">
    <source>
        <dbReference type="SAM" id="Phobius"/>
    </source>
</evidence>
<feature type="transmembrane region" description="Helical" evidence="1">
    <location>
        <begin position="270"/>
        <end position="296"/>
    </location>
</feature>
<dbReference type="GO" id="GO:0016740">
    <property type="term" value="F:transferase activity"/>
    <property type="evidence" value="ECO:0007669"/>
    <property type="project" value="UniProtKB-KW"/>
</dbReference>
<dbReference type="SUPFAM" id="SSF53448">
    <property type="entry name" value="Nucleotide-diphospho-sugar transferases"/>
    <property type="match status" value="1"/>
</dbReference>
<protein>
    <submittedName>
        <fullName evidence="3">Glycosyltransferase</fullName>
    </submittedName>
</protein>
<keyword evidence="4" id="KW-1185">Reference proteome</keyword>